<evidence type="ECO:0000313" key="1">
    <source>
        <dbReference type="EMBL" id="GAU09278.1"/>
    </source>
</evidence>
<dbReference type="AlphaFoldDB" id="A0A194AIX3"/>
<evidence type="ECO:0000313" key="2">
    <source>
        <dbReference type="Proteomes" id="UP000095200"/>
    </source>
</evidence>
<name>A0A194AIX3_9BACT</name>
<dbReference type="Proteomes" id="UP000095200">
    <property type="component" value="Unassembled WGS sequence"/>
</dbReference>
<comment type="caution">
    <text evidence="1">The sequence shown here is derived from an EMBL/GenBank/DDBJ whole genome shotgun (WGS) entry which is preliminary data.</text>
</comment>
<dbReference type="RefSeq" id="WP_069859533.1">
    <property type="nucleotide sequence ID" value="NZ_BDFE01000017.1"/>
</dbReference>
<reference evidence="2" key="1">
    <citation type="submission" date="2016-06" db="EMBL/GenBank/DDBJ databases">
        <title>Draft genome sequence of Desulfoplanes formicivorans strain Pf12B.</title>
        <authorList>
            <person name="Watanabe M."/>
            <person name="Kojima H."/>
            <person name="Fukui M."/>
        </authorList>
    </citation>
    <scope>NUCLEOTIDE SEQUENCE [LARGE SCALE GENOMIC DNA]</scope>
    <source>
        <strain evidence="2">Pf12B</strain>
    </source>
</reference>
<gene>
    <name evidence="1" type="ORF">DPF_2000</name>
</gene>
<protein>
    <submittedName>
        <fullName evidence="1">Uncharacterized protein</fullName>
    </submittedName>
</protein>
<dbReference type="EMBL" id="BDFE01000017">
    <property type="protein sequence ID" value="GAU09278.1"/>
    <property type="molecule type" value="Genomic_DNA"/>
</dbReference>
<proteinExistence type="predicted"/>
<organism evidence="1 2">
    <name type="scientific">Desulfoplanes formicivorans</name>
    <dbReference type="NCBI Taxonomy" id="1592317"/>
    <lineage>
        <taxon>Bacteria</taxon>
        <taxon>Pseudomonadati</taxon>
        <taxon>Thermodesulfobacteriota</taxon>
        <taxon>Desulfovibrionia</taxon>
        <taxon>Desulfovibrionales</taxon>
        <taxon>Desulfoplanaceae</taxon>
        <taxon>Desulfoplanes</taxon>
    </lineage>
</organism>
<sequence length="81" mass="9275">MKYIMFEDFSGNPLPIIFPNRIAHDELRKQIPYSTILSAGYIKRTETGFACFGKAKDLGKEASPEDEGLIMDLFRKNEDDE</sequence>
<dbReference type="OrthoDB" id="5459320at2"/>
<accession>A0A194AIX3</accession>
<keyword evidence="2" id="KW-1185">Reference proteome</keyword>